<dbReference type="InterPro" id="IPR055344">
    <property type="entry name" value="SecD_SecF_C_bact"/>
</dbReference>
<evidence type="ECO:0000313" key="18">
    <source>
        <dbReference type="Proteomes" id="UP000030403"/>
    </source>
</evidence>
<dbReference type="Proteomes" id="UP000030403">
    <property type="component" value="Unassembled WGS sequence"/>
</dbReference>
<dbReference type="Pfam" id="PF07549">
    <property type="entry name" value="Sec_GG"/>
    <property type="match status" value="1"/>
</dbReference>
<dbReference type="NCBIfam" id="TIGR00966">
    <property type="entry name" value="transloc_SecF"/>
    <property type="match status" value="1"/>
</dbReference>
<evidence type="ECO:0000256" key="10">
    <source>
        <dbReference type="ARBA" id="ARBA00060856"/>
    </source>
</evidence>
<dbReference type="Gene3D" id="3.30.1360.200">
    <property type="match status" value="1"/>
</dbReference>
<evidence type="ECO:0000256" key="4">
    <source>
        <dbReference type="ARBA" id="ARBA00022692"/>
    </source>
</evidence>
<comment type="function">
    <text evidence="9 12">Part of the Sec protein translocase complex. Interacts with the SecYEG preprotein conducting channel. SecDF uses the proton motive force (PMF) to complete protein translocation after the ATP-dependent function of SecA.</text>
</comment>
<dbReference type="InterPro" id="IPR022646">
    <property type="entry name" value="SecD/SecF_CS"/>
</dbReference>
<evidence type="ECO:0000256" key="13">
    <source>
        <dbReference type="HAMAP-Rule" id="MF_01464"/>
    </source>
</evidence>
<keyword evidence="7 12" id="KW-0811">Translocation</keyword>
<evidence type="ECO:0000256" key="2">
    <source>
        <dbReference type="ARBA" id="ARBA00022448"/>
    </source>
</evidence>
<reference evidence="17 18" key="1">
    <citation type="submission" date="2013-08" db="EMBL/GenBank/DDBJ databases">
        <authorList>
            <person name="Huang J."/>
            <person name="Wang G."/>
        </authorList>
    </citation>
    <scope>NUCLEOTIDE SEQUENCE [LARGE SCALE GENOMIC DNA]</scope>
    <source>
        <strain evidence="17 18">BH030004</strain>
    </source>
</reference>
<feature type="transmembrane region" description="Helical" evidence="12">
    <location>
        <begin position="490"/>
        <end position="510"/>
    </location>
</feature>
<dbReference type="AlphaFoldDB" id="A0A0A5FU96"/>
<feature type="transmembrane region" description="Helical" evidence="12">
    <location>
        <begin position="655"/>
        <end position="676"/>
    </location>
</feature>
<keyword evidence="3 12" id="KW-1003">Cell membrane</keyword>
<dbReference type="Gene3D" id="3.30.70.3400">
    <property type="match status" value="1"/>
</dbReference>
<dbReference type="PANTHER" id="PTHR30081:SF1">
    <property type="entry name" value="PROTEIN TRANSLOCASE SUBUNIT SECD"/>
    <property type="match status" value="1"/>
</dbReference>
<dbReference type="EMBL" id="AVPF01000058">
    <property type="protein sequence ID" value="KGX84356.1"/>
    <property type="molecule type" value="Genomic_DNA"/>
</dbReference>
<dbReference type="RefSeq" id="WP_027448803.1">
    <property type="nucleotide sequence ID" value="NZ_AVPF01000058.1"/>
</dbReference>
<evidence type="ECO:0000256" key="1">
    <source>
        <dbReference type="ARBA" id="ARBA00004651"/>
    </source>
</evidence>
<dbReference type="InterPro" id="IPR048631">
    <property type="entry name" value="SecD_1st"/>
</dbReference>
<comment type="similarity">
    <text evidence="12">Belongs to the SecD/SecF family. SecD subfamily.</text>
</comment>
<comment type="subcellular location">
    <subcellularLocation>
        <location evidence="1 12">Cell membrane</location>
        <topology evidence="1 12">Multi-pass membrane protein</topology>
    </subcellularLocation>
</comment>
<feature type="domain" description="SecDF P1 head subdomain" evidence="16">
    <location>
        <begin position="159"/>
        <end position="271"/>
    </location>
</feature>
<keyword evidence="18" id="KW-1185">Reference proteome</keyword>
<dbReference type="STRING" id="1385511.GCA_000425225_02343"/>
<evidence type="ECO:0000256" key="11">
    <source>
        <dbReference type="ARBA" id="ARBA00061053"/>
    </source>
</evidence>
<dbReference type="GO" id="GO:0065002">
    <property type="term" value="P:intracellular protein transmembrane transport"/>
    <property type="evidence" value="ECO:0007669"/>
    <property type="project" value="UniProtKB-UniRule"/>
</dbReference>
<feature type="domain" description="Protein translocase subunit SecDF P1" evidence="15">
    <location>
        <begin position="63"/>
        <end position="120"/>
    </location>
</feature>
<dbReference type="Pfam" id="PF21760">
    <property type="entry name" value="SecD_1st"/>
    <property type="match status" value="1"/>
</dbReference>
<dbReference type="NCBIfam" id="TIGR00916">
    <property type="entry name" value="2A0604s01"/>
    <property type="match status" value="2"/>
</dbReference>
<keyword evidence="6 12" id="KW-1133">Transmembrane helix</keyword>
<feature type="transmembrane region" description="Helical" evidence="12">
    <location>
        <begin position="388"/>
        <end position="409"/>
    </location>
</feature>
<dbReference type="HAMAP" id="MF_01463_B">
    <property type="entry name" value="SecD_B"/>
    <property type="match status" value="1"/>
</dbReference>
<organism evidence="17 18">
    <name type="scientific">Pontibacillus marinus BH030004 = DSM 16465</name>
    <dbReference type="NCBI Taxonomy" id="1385511"/>
    <lineage>
        <taxon>Bacteria</taxon>
        <taxon>Bacillati</taxon>
        <taxon>Bacillota</taxon>
        <taxon>Bacilli</taxon>
        <taxon>Bacillales</taxon>
        <taxon>Bacillaceae</taxon>
        <taxon>Pontibacillus</taxon>
    </lineage>
</organism>
<dbReference type="FunFam" id="1.20.1640.10:FF:000024">
    <property type="entry name" value="Multifunctional fusion protein"/>
    <property type="match status" value="1"/>
</dbReference>
<evidence type="ECO:0000256" key="12">
    <source>
        <dbReference type="HAMAP-Rule" id="MF_01463"/>
    </source>
</evidence>
<dbReference type="HAMAP" id="MF_01464_B">
    <property type="entry name" value="SecF_B"/>
    <property type="match status" value="1"/>
</dbReference>
<dbReference type="PRINTS" id="PR01755">
    <property type="entry name" value="SECFTRNLCASE"/>
</dbReference>
<comment type="subunit">
    <text evidence="12">Forms a complex with SecF. Part of the essential Sec protein translocation apparatus which comprises SecA, SecYEG and auxiliary proteins SecDF. Other proteins may also be involved.</text>
</comment>
<feature type="transmembrane region" description="Helical" evidence="12">
    <location>
        <begin position="604"/>
        <end position="621"/>
    </location>
</feature>
<dbReference type="Gene3D" id="1.20.1640.10">
    <property type="entry name" value="Multidrug efflux transporter AcrB transmembrane domain"/>
    <property type="match status" value="2"/>
</dbReference>
<comment type="subunit">
    <text evidence="13">Forms a complex with SecD. Part of the essential Sec protein translocation apparatus which comprises SecA, SecYEG and auxiliary proteins SecDF. Other proteins may also be involved.</text>
</comment>
<dbReference type="InterPro" id="IPR048634">
    <property type="entry name" value="SecD_SecF_C"/>
</dbReference>
<dbReference type="InterPro" id="IPR022813">
    <property type="entry name" value="SecD/SecF_arch_bac"/>
</dbReference>
<feature type="transmembrane region" description="Helical" evidence="12">
    <location>
        <begin position="421"/>
        <end position="444"/>
    </location>
</feature>
<feature type="transmembrane region" description="Helical" evidence="12">
    <location>
        <begin position="735"/>
        <end position="761"/>
    </location>
</feature>
<feature type="transmembrane region" description="Helical" evidence="12">
    <location>
        <begin position="711"/>
        <end position="729"/>
    </location>
</feature>
<dbReference type="Pfam" id="PF22599">
    <property type="entry name" value="SecDF_P1_head"/>
    <property type="match status" value="1"/>
</dbReference>
<dbReference type="GO" id="GO:0006605">
    <property type="term" value="P:protein targeting"/>
    <property type="evidence" value="ECO:0007669"/>
    <property type="project" value="UniProtKB-UniRule"/>
</dbReference>
<comment type="similarity">
    <text evidence="10">In the C-terminal section; belongs to the SecD/SecF family. SecF subfamily.</text>
</comment>
<dbReference type="FunFam" id="1.20.1640.10:FF:000004">
    <property type="entry name" value="Protein translocase subunit SecD"/>
    <property type="match status" value="1"/>
</dbReference>
<keyword evidence="8 12" id="KW-0472">Membrane</keyword>
<dbReference type="PANTHER" id="PTHR30081">
    <property type="entry name" value="PROTEIN-EXPORT MEMBRANE PROTEIN SEC"/>
    <property type="match status" value="1"/>
</dbReference>
<accession>A0A0A5FU96</accession>
<dbReference type="NCBIfam" id="TIGR01129">
    <property type="entry name" value="secD"/>
    <property type="match status" value="1"/>
</dbReference>
<dbReference type="GO" id="GO:0005886">
    <property type="term" value="C:plasma membrane"/>
    <property type="evidence" value="ECO:0007669"/>
    <property type="project" value="UniProtKB-SubCell"/>
</dbReference>
<dbReference type="eggNOG" id="COG0342">
    <property type="taxonomic scope" value="Bacteria"/>
</dbReference>
<comment type="similarity">
    <text evidence="13">Belongs to the SecD/SecF family. SecF subfamily.</text>
</comment>
<feature type="transmembrane region" description="Helical" evidence="12">
    <location>
        <begin position="293"/>
        <end position="310"/>
    </location>
</feature>
<keyword evidence="5 12" id="KW-0653">Protein transport</keyword>
<name>A0A0A5FU96_9BACI</name>
<feature type="transmembrane region" description="Helical" evidence="12">
    <location>
        <begin position="317"/>
        <end position="334"/>
    </location>
</feature>
<gene>
    <name evidence="13" type="primary">secF</name>
    <name evidence="12" type="synonym">secD</name>
    <name evidence="17" type="ORF">N783_17225</name>
</gene>
<keyword evidence="4 12" id="KW-0812">Transmembrane</keyword>
<dbReference type="GO" id="GO:0043952">
    <property type="term" value="P:protein transport by the Sec complex"/>
    <property type="evidence" value="ECO:0007669"/>
    <property type="project" value="UniProtKB-UniRule"/>
</dbReference>
<dbReference type="SUPFAM" id="SSF82866">
    <property type="entry name" value="Multidrug efflux transporter AcrB transmembrane domain"/>
    <property type="match status" value="2"/>
</dbReference>
<dbReference type="Pfam" id="PF02355">
    <property type="entry name" value="SecD_SecF_C"/>
    <property type="match status" value="2"/>
</dbReference>
<evidence type="ECO:0000259" key="14">
    <source>
        <dbReference type="Pfam" id="PF02355"/>
    </source>
</evidence>
<dbReference type="eggNOG" id="COG0341">
    <property type="taxonomic scope" value="Bacteria"/>
</dbReference>
<evidence type="ECO:0000259" key="16">
    <source>
        <dbReference type="Pfam" id="PF22599"/>
    </source>
</evidence>
<feature type="domain" description="Protein export membrane protein SecD/SecF C-terminal" evidence="14">
    <location>
        <begin position="272"/>
        <end position="440"/>
    </location>
</feature>
<evidence type="ECO:0000256" key="3">
    <source>
        <dbReference type="ARBA" id="ARBA00022475"/>
    </source>
</evidence>
<dbReference type="InterPro" id="IPR022645">
    <property type="entry name" value="SecD/SecF_bac"/>
</dbReference>
<feature type="transmembrane region" description="Helical" evidence="12">
    <location>
        <begin position="626"/>
        <end position="649"/>
    </location>
</feature>
<comment type="caution">
    <text evidence="17">The sequence shown here is derived from an EMBL/GenBank/DDBJ whole genome shotgun (WGS) entry which is preliminary data.</text>
</comment>
<evidence type="ECO:0000313" key="17">
    <source>
        <dbReference type="EMBL" id="KGX84356.1"/>
    </source>
</evidence>
<dbReference type="GO" id="GO:0015450">
    <property type="term" value="F:protein-transporting ATPase activity"/>
    <property type="evidence" value="ECO:0007669"/>
    <property type="project" value="InterPro"/>
</dbReference>
<evidence type="ECO:0000259" key="15">
    <source>
        <dbReference type="Pfam" id="PF21760"/>
    </source>
</evidence>
<dbReference type="InterPro" id="IPR054384">
    <property type="entry name" value="SecDF_P1_head"/>
</dbReference>
<dbReference type="InterPro" id="IPR005665">
    <property type="entry name" value="SecF_bac"/>
</dbReference>
<evidence type="ECO:0000256" key="9">
    <source>
        <dbReference type="ARBA" id="ARBA00059018"/>
    </source>
</evidence>
<comment type="caution">
    <text evidence="12">Lacks conserved residue(s) required for the propagation of feature annotation.</text>
</comment>
<proteinExistence type="inferred from homology"/>
<dbReference type="InterPro" id="IPR005791">
    <property type="entry name" value="SecD"/>
</dbReference>
<dbReference type="OrthoDB" id="9805019at2"/>
<evidence type="ECO:0000256" key="8">
    <source>
        <dbReference type="ARBA" id="ARBA00023136"/>
    </source>
</evidence>
<keyword evidence="2 12" id="KW-0813">Transport</keyword>
<comment type="similarity">
    <text evidence="11">In the N-terminal section; belongs to the SecD/SecF family. SecD subfamily.</text>
</comment>
<feature type="transmembrane region" description="Helical" evidence="12">
    <location>
        <begin position="346"/>
        <end position="367"/>
    </location>
</feature>
<evidence type="ECO:0000256" key="6">
    <source>
        <dbReference type="ARBA" id="ARBA00022989"/>
    </source>
</evidence>
<sequence>MVKRGRIVAFFLLLLLFIGTIGTTIQGVTKDIRLGLDLQGGFEILYNVEPVDEGEVINREVLEATVETIYRRVDSLGISETNVTIEEPSRIRVQLAGIDDQQKARELLSTSARLSFRTIDDEEIRINDQPLKLDFDDESNEPDTEEGEIFNATNLVEGSAKQAFGKSNQPLVTLEVKSASDFAKVTEKVAALGQGATSEGLRKNAMVIWLDYTEGDKYVEQVRMEPGEQDFVSAPSVNERLMTQTVQITGDFTIQEAKELADILNAGSLPVNMEELYSTSVGAQFGEQAMNKTIFAGVIGIALIFLYMMIYYRFPGFIASITLSLYIFLILVVFELMNGVLTLPGIAALVLGVGMAVDANIITYERIKEEIKSGKSTMSAFKAGNSRSLATILDANITTLLAAIVLFSFGTSSVKGFATMLIVSIFVSFITAVYGSRLLLGLWVNSRFLNKRPGFFGVKEEVIKDIEKGEVVEAKVFGREFDFVKNRKKFFALSIALVILGGSFIAFKGLNLGIDFTSGSRVQILADQSITTEDINEHFEELGIETKKVVISGDNKDIGVVRFDDVLEKDTIAKIKNHFKDEYGSEPNASTVSPIVGQELVKNAIYAVAIASIGIIIYVTIRFEIYFAITSIIALLHDSFFIVALFAITGLEFDITIIAAILTIVGYSVNDTIVTFDRIRENLKLKKRVKTFSELAEIVNKSLMQTLARSINTVLTVVFAALMLLIFGATSITNFSFALVVGLLAGTYSSIFLAAQLWLVWRGSMLKRKPIQYVEKKNTGGPQV</sequence>
<feature type="domain" description="Protein export membrane protein SecD/SecF C-terminal" evidence="14">
    <location>
        <begin position="585"/>
        <end position="762"/>
    </location>
</feature>
<protein>
    <recommendedName>
        <fullName evidence="12 13">Multifunctional fusion protein</fullName>
    </recommendedName>
    <domain>
        <recommendedName>
            <fullName evidence="12">Protein translocase subunit SecD</fullName>
        </recommendedName>
    </domain>
    <domain>
        <recommendedName>
            <fullName evidence="13">Protein-export membrane protein SecF</fullName>
        </recommendedName>
    </domain>
</protein>
<evidence type="ECO:0000256" key="5">
    <source>
        <dbReference type="ARBA" id="ARBA00022927"/>
    </source>
</evidence>
<evidence type="ECO:0000256" key="7">
    <source>
        <dbReference type="ARBA" id="ARBA00023010"/>
    </source>
</evidence>